<feature type="compositionally biased region" description="Basic and acidic residues" evidence="7">
    <location>
        <begin position="909"/>
        <end position="935"/>
    </location>
</feature>
<keyword evidence="6" id="KW-0175">Coiled coil</keyword>
<dbReference type="FunFam" id="3.30.40.10:FF:000018">
    <property type="entry name" value="Synaptotagmin-like 5, isoform CRA_a"/>
    <property type="match status" value="1"/>
</dbReference>
<feature type="compositionally biased region" description="Pro residues" evidence="7">
    <location>
        <begin position="511"/>
        <end position="525"/>
    </location>
</feature>
<evidence type="ECO:0000256" key="3">
    <source>
        <dbReference type="ARBA" id="ARBA00022723"/>
    </source>
</evidence>
<evidence type="ECO:0000256" key="6">
    <source>
        <dbReference type="SAM" id="Coils"/>
    </source>
</evidence>
<dbReference type="SUPFAM" id="SSF57903">
    <property type="entry name" value="FYVE/PHD zinc finger"/>
    <property type="match status" value="1"/>
</dbReference>
<dbReference type="GO" id="GO:0048471">
    <property type="term" value="C:perinuclear region of cytoplasm"/>
    <property type="evidence" value="ECO:0007669"/>
    <property type="project" value="UniProtKB-SubCell"/>
</dbReference>
<evidence type="ECO:0000256" key="1">
    <source>
        <dbReference type="ARBA" id="ARBA00004556"/>
    </source>
</evidence>
<name>A0A6J2V2Q2_CHACN</name>
<dbReference type="CTD" id="567049"/>
<evidence type="ECO:0000256" key="5">
    <source>
        <dbReference type="ARBA" id="ARBA00022833"/>
    </source>
</evidence>
<feature type="region of interest" description="Disordered" evidence="7">
    <location>
        <begin position="265"/>
        <end position="296"/>
    </location>
</feature>
<gene>
    <name evidence="10" type="primary">myripb</name>
</gene>
<feature type="region of interest" description="Disordered" evidence="7">
    <location>
        <begin position="455"/>
        <end position="568"/>
    </location>
</feature>
<feature type="compositionally biased region" description="Polar residues" evidence="7">
    <location>
        <begin position="265"/>
        <end position="284"/>
    </location>
</feature>
<feature type="coiled-coil region" evidence="6">
    <location>
        <begin position="188"/>
        <end position="222"/>
    </location>
</feature>
<dbReference type="GO" id="GO:0008270">
    <property type="term" value="F:zinc ion binding"/>
    <property type="evidence" value="ECO:0007669"/>
    <property type="project" value="UniProtKB-KW"/>
</dbReference>
<feature type="region of interest" description="Disordered" evidence="7">
    <location>
        <begin position="684"/>
        <end position="818"/>
    </location>
</feature>
<feature type="region of interest" description="Disordered" evidence="7">
    <location>
        <begin position="1146"/>
        <end position="1186"/>
    </location>
</feature>
<dbReference type="RefSeq" id="XP_030625521.1">
    <property type="nucleotide sequence ID" value="XM_030769661.1"/>
</dbReference>
<organism evidence="9 10">
    <name type="scientific">Chanos chanos</name>
    <name type="common">Milkfish</name>
    <name type="synonym">Mugil chanos</name>
    <dbReference type="NCBI Taxonomy" id="29144"/>
    <lineage>
        <taxon>Eukaryota</taxon>
        <taxon>Metazoa</taxon>
        <taxon>Chordata</taxon>
        <taxon>Craniata</taxon>
        <taxon>Vertebrata</taxon>
        <taxon>Euteleostomi</taxon>
        <taxon>Actinopterygii</taxon>
        <taxon>Neopterygii</taxon>
        <taxon>Teleostei</taxon>
        <taxon>Ostariophysi</taxon>
        <taxon>Gonorynchiformes</taxon>
        <taxon>Chanidae</taxon>
        <taxon>Chanos</taxon>
    </lineage>
</organism>
<feature type="region of interest" description="Disordered" evidence="7">
    <location>
        <begin position="1032"/>
        <end position="1057"/>
    </location>
</feature>
<dbReference type="InterPro" id="IPR051745">
    <property type="entry name" value="Intracell_Transport_Effector"/>
</dbReference>
<dbReference type="InterPro" id="IPR006788">
    <property type="entry name" value="Myrip/Melanophilin"/>
</dbReference>
<feature type="compositionally biased region" description="Basic and acidic residues" evidence="7">
    <location>
        <begin position="942"/>
        <end position="961"/>
    </location>
</feature>
<comment type="subcellular location">
    <subcellularLocation>
        <location evidence="1">Cytoplasm</location>
        <location evidence="1">Perinuclear region</location>
    </subcellularLocation>
</comment>
<evidence type="ECO:0000256" key="7">
    <source>
        <dbReference type="SAM" id="MobiDB-lite"/>
    </source>
</evidence>
<evidence type="ECO:0000259" key="8">
    <source>
        <dbReference type="PROSITE" id="PS50916"/>
    </source>
</evidence>
<feature type="region of interest" description="Disordered" evidence="7">
    <location>
        <begin position="318"/>
        <end position="367"/>
    </location>
</feature>
<reference evidence="10" key="1">
    <citation type="submission" date="2025-08" db="UniProtKB">
        <authorList>
            <consortium name="RefSeq"/>
        </authorList>
    </citation>
    <scope>IDENTIFICATION</scope>
</reference>
<dbReference type="InParanoid" id="A0A6J2V2Q2"/>
<dbReference type="GO" id="GO:0030864">
    <property type="term" value="C:cortical actin cytoskeleton"/>
    <property type="evidence" value="ECO:0007669"/>
    <property type="project" value="TreeGrafter"/>
</dbReference>
<feature type="domain" description="RabBD" evidence="8">
    <location>
        <begin position="4"/>
        <end position="124"/>
    </location>
</feature>
<sequence length="1186" mass="136051">MGRKLDLSGLTDDEAEHVLKVVQRDMKLRKKEEDRLSEMKQELAEEGSRCLLLAKQHKFNEHCCIRCCCPFTFLLNPKRPCLDCQYNICRSCRTYSQRERGYICSACQKSRLLRTQSLEWYYNNVKSRFKRFGSAKVLKTLYRKHIIERGALSELPEVSAHEGSNDNEESVCGSDSTFYRQSEGHSMADTLTVALRVAEEAIEEAIAKAESCRDSLEKQNEARYLRDHREELIEELATTIVQKIIQRGKRSEMQAEYDFVWPQTQSVDLPSPTSTENTLTQPRQHSSTSHSTAQHRDLAQASLQSSYSLWRSRSAFSLTSDDSPEKAPEASVDQGALEEVQTETDVQEYSSLRRESRASSLPGWKSVDRLDNSSASSVLQSPDGNWIALQSSQHSRPSLLTKRKSLVFSVLEKESGVVSAYDEMGSDSDPEDQGGWAAALIQFRRKLSDETYYTDSQHDPEWTYTQHPPVTSPSSGQYTNTETLNSDSETSTAPTRSRRSLHNPPRKKGPPEPYPLSPHRCLPPPQRHEVLDVNFNPRTPGGDSSEAEERGEEVRRARRRRRSKREPVHNALYSAAAAENNAFLHNAMMMRRQQSEETVRPLNCQTPDTVTPPDLLTSGAMTPEPECQDTVAPNSIAHSPPALVQSGAAFQVSNPQSPVLKGTGAADALEQQLRSKLCELVGQVSEKDVTSSKSELVRRVSEKWENREREKEREKQRQRSKRERERERERSNEGRRERSSEREQERSKRETEGPNDRRLERQISRERDTTKEFVRQRQERDRERQRELERQVERERERQRELEQQAEREREKQREMERRIERDWERQKEIERQVEQEREKQKELERQMKRERERQSEIERELERERKNRDEERRFERQRERQEQVNGADEKTTPRQEEELQEVVVPGRTSDRGTGDERSAEERKETKDKPADARARSKPQRSKSERESRKQGERRTEEKRARSPSSSPDSAPCSPEDPMSPTDEGQNVADVKERLQLLSSLLQQKYSAASLCSITTEVLKVLNATEDLIGEAEGKGHDPVESPAGTPMSSGPGNKKLDQRLTKMEENVYLAAGTVYGLEGALSELEDCARSISSSTTETEIAYLEDQVATAAAQVQQSELQISDIEARISALKTAGLNVSACTRFPKYKPKPKTLDMSRQQRRKLPAPPVREKEARSEPQMSVTRP</sequence>
<dbReference type="Proteomes" id="UP000504632">
    <property type="component" value="Chromosome 3"/>
</dbReference>
<evidence type="ECO:0000256" key="2">
    <source>
        <dbReference type="ARBA" id="ARBA00022490"/>
    </source>
</evidence>
<dbReference type="Gene3D" id="3.30.40.10">
    <property type="entry name" value="Zinc/RING finger domain, C3HC4 (zinc finger)"/>
    <property type="match status" value="1"/>
</dbReference>
<keyword evidence="9" id="KW-1185">Reference proteome</keyword>
<feature type="compositionally biased region" description="Basic and acidic residues" evidence="7">
    <location>
        <begin position="685"/>
        <end position="818"/>
    </location>
</feature>
<evidence type="ECO:0000313" key="9">
    <source>
        <dbReference type="Proteomes" id="UP000504632"/>
    </source>
</evidence>
<evidence type="ECO:0000256" key="4">
    <source>
        <dbReference type="ARBA" id="ARBA00022771"/>
    </source>
</evidence>
<evidence type="ECO:0000313" key="10">
    <source>
        <dbReference type="RefSeq" id="XP_030625521.1"/>
    </source>
</evidence>
<dbReference type="PROSITE" id="PS50916">
    <property type="entry name" value="RABBD"/>
    <property type="match status" value="1"/>
</dbReference>
<dbReference type="PANTHER" id="PTHR14555">
    <property type="entry name" value="MYELIN-ASSOCIATED OLIGODENDROCYTIC BASIC PROTEIN MOBP -RELATED"/>
    <property type="match status" value="1"/>
</dbReference>
<feature type="compositionally biased region" description="Basic and acidic residues" evidence="7">
    <location>
        <begin position="831"/>
        <end position="898"/>
    </location>
</feature>
<dbReference type="Pfam" id="PF02318">
    <property type="entry name" value="FYVE_2"/>
    <property type="match status" value="1"/>
</dbReference>
<keyword evidence="4" id="KW-0863">Zinc-finger</keyword>
<feature type="region of interest" description="Disordered" evidence="7">
    <location>
        <begin position="831"/>
        <end position="991"/>
    </location>
</feature>
<keyword evidence="3" id="KW-0479">Metal-binding</keyword>
<feature type="coiled-coil region" evidence="6">
    <location>
        <begin position="22"/>
        <end position="49"/>
    </location>
</feature>
<dbReference type="InterPro" id="IPR011011">
    <property type="entry name" value="Znf_FYVE_PHD"/>
</dbReference>
<dbReference type="InterPro" id="IPR013083">
    <property type="entry name" value="Znf_RING/FYVE/PHD"/>
</dbReference>
<dbReference type="InterPro" id="IPR041282">
    <property type="entry name" value="FYVE_2"/>
</dbReference>
<keyword evidence="5" id="KW-0862">Zinc</keyword>
<feature type="compositionally biased region" description="Polar residues" evidence="7">
    <location>
        <begin position="463"/>
        <end position="495"/>
    </location>
</feature>
<protein>
    <submittedName>
        <fullName evidence="10">Rab effector MyRIP</fullName>
    </submittedName>
</protein>
<feature type="compositionally biased region" description="Low complexity" evidence="7">
    <location>
        <begin position="963"/>
        <end position="977"/>
    </location>
</feature>
<dbReference type="PANTHER" id="PTHR14555:SF6">
    <property type="entry name" value="RAB EFFECTOR MYRIP"/>
    <property type="match status" value="1"/>
</dbReference>
<dbReference type="GO" id="GO:0017022">
    <property type="term" value="F:myosin binding"/>
    <property type="evidence" value="ECO:0007669"/>
    <property type="project" value="TreeGrafter"/>
</dbReference>
<dbReference type="GeneID" id="115808327"/>
<dbReference type="GO" id="GO:0031267">
    <property type="term" value="F:small GTPase binding"/>
    <property type="evidence" value="ECO:0007669"/>
    <property type="project" value="InterPro"/>
</dbReference>
<dbReference type="InterPro" id="IPR010911">
    <property type="entry name" value="Rab_BD"/>
</dbReference>
<dbReference type="Pfam" id="PF04698">
    <property type="entry name" value="Rab_eff_C"/>
    <property type="match status" value="2"/>
</dbReference>
<feature type="compositionally biased region" description="Basic residues" evidence="7">
    <location>
        <begin position="496"/>
        <end position="508"/>
    </location>
</feature>
<dbReference type="AlphaFoldDB" id="A0A6J2V2Q2"/>
<accession>A0A6J2V2Q2</accession>
<dbReference type="OrthoDB" id="10072397at2759"/>
<dbReference type="GO" id="GO:0006886">
    <property type="term" value="P:intracellular protein transport"/>
    <property type="evidence" value="ECO:0007669"/>
    <property type="project" value="InterPro"/>
</dbReference>
<dbReference type="GO" id="GO:0003779">
    <property type="term" value="F:actin binding"/>
    <property type="evidence" value="ECO:0007669"/>
    <property type="project" value="TreeGrafter"/>
</dbReference>
<proteinExistence type="predicted"/>
<dbReference type="FunCoup" id="A0A6J2V2Q2">
    <property type="interactions" value="753"/>
</dbReference>
<feature type="coiled-coil region" evidence="6">
    <location>
        <begin position="1108"/>
        <end position="1135"/>
    </location>
</feature>
<keyword evidence="2" id="KW-0963">Cytoplasm</keyword>